<evidence type="ECO:0000256" key="2">
    <source>
        <dbReference type="ARBA" id="ARBA00022840"/>
    </source>
</evidence>
<dbReference type="InterPro" id="IPR005654">
    <property type="entry name" value="ATPase_AFG1-like"/>
</dbReference>
<keyword evidence="4" id="KW-1185">Reference proteome</keyword>
<evidence type="ECO:0000313" key="4">
    <source>
        <dbReference type="Proteomes" id="UP000320547"/>
    </source>
</evidence>
<dbReference type="Proteomes" id="UP000320547">
    <property type="component" value="Unassembled WGS sequence"/>
</dbReference>
<accession>A0A562UX10</accession>
<keyword evidence="3" id="KW-0131">Cell cycle</keyword>
<dbReference type="EMBL" id="VLLK01000001">
    <property type="protein sequence ID" value="TWJ10162.1"/>
    <property type="molecule type" value="Genomic_DNA"/>
</dbReference>
<dbReference type="NCBIfam" id="NF040713">
    <property type="entry name" value="ZapE"/>
    <property type="match status" value="1"/>
</dbReference>
<keyword evidence="1" id="KW-0547">Nucleotide-binding</keyword>
<dbReference type="PANTHER" id="PTHR12169:SF6">
    <property type="entry name" value="AFG1-LIKE ATPASE"/>
    <property type="match status" value="1"/>
</dbReference>
<name>A0A562UX10_9SPHN</name>
<gene>
    <name evidence="3" type="ORF">JN10_1821</name>
</gene>
<evidence type="ECO:0000256" key="1">
    <source>
        <dbReference type="ARBA" id="ARBA00022741"/>
    </source>
</evidence>
<dbReference type="GO" id="GO:0005737">
    <property type="term" value="C:cytoplasm"/>
    <property type="evidence" value="ECO:0007669"/>
    <property type="project" value="TreeGrafter"/>
</dbReference>
<dbReference type="GO" id="GO:0051301">
    <property type="term" value="P:cell division"/>
    <property type="evidence" value="ECO:0007669"/>
    <property type="project" value="UniProtKB-KW"/>
</dbReference>
<reference evidence="3 4" key="1">
    <citation type="submission" date="2019-07" db="EMBL/GenBank/DDBJ databases">
        <title>Genomic Encyclopedia of Archaeal and Bacterial Type Strains, Phase II (KMG-II): from individual species to whole genera.</title>
        <authorList>
            <person name="Goeker M."/>
        </authorList>
    </citation>
    <scope>NUCLEOTIDE SEQUENCE [LARGE SCALE GENOMIC DNA]</scope>
    <source>
        <strain evidence="3 4">ATCC BAA-2084</strain>
    </source>
</reference>
<dbReference type="InterPro" id="IPR027417">
    <property type="entry name" value="P-loop_NTPase"/>
</dbReference>
<dbReference type="GO" id="GO:0005524">
    <property type="term" value="F:ATP binding"/>
    <property type="evidence" value="ECO:0007669"/>
    <property type="project" value="UniProtKB-KW"/>
</dbReference>
<evidence type="ECO:0000313" key="3">
    <source>
        <dbReference type="EMBL" id="TWJ10162.1"/>
    </source>
</evidence>
<protein>
    <submittedName>
        <fullName evidence="3">Cell division protein ZapE</fullName>
    </submittedName>
</protein>
<dbReference type="GO" id="GO:0016887">
    <property type="term" value="F:ATP hydrolysis activity"/>
    <property type="evidence" value="ECO:0007669"/>
    <property type="project" value="InterPro"/>
</dbReference>
<dbReference type="Gene3D" id="3.40.50.300">
    <property type="entry name" value="P-loop containing nucleotide triphosphate hydrolases"/>
    <property type="match status" value="1"/>
</dbReference>
<sequence length="383" mass="42733">MRRVVNAVSGILARYDALIQAGELKADPDQRAAAKQLAKLQEDLEAIPKRGSVLWRALSRKPEAIEGVYMWGGVGRGKSMLMDLFIETLGIDRKRRVHFHAFMQQVHALLREARKGKSGDPIPPVAARIAENVRCLAFDEMVVNNSADAMIMSRLFRALIVDENVTVVTTSNRPPHDLYKDGLNREHFLPFIDLIDERLDVISLNGPIDYRLDRLGGMESWHTPLGDEATAQVREVFFRLTDYKPEDAEHVPSAELDVGGGRMLHVPKSLKGVGVFSFKKLCGEARGAPDYLAIARAYHTVILVGIPQMGKDMRNEAARFVTLIDALYEHRVKFFATAAAEPKDLYVSGDGAFEFERTASRLMEMRSDEYMALGHGAQDAAND</sequence>
<dbReference type="AlphaFoldDB" id="A0A562UX10"/>
<dbReference type="PANTHER" id="PTHR12169">
    <property type="entry name" value="ATPASE N2B"/>
    <property type="match status" value="1"/>
</dbReference>
<comment type="caution">
    <text evidence="3">The sequence shown here is derived from an EMBL/GenBank/DDBJ whole genome shotgun (WGS) entry which is preliminary data.</text>
</comment>
<dbReference type="STRING" id="476157.GCA_001663155_01535"/>
<dbReference type="SUPFAM" id="SSF52540">
    <property type="entry name" value="P-loop containing nucleoside triphosphate hydrolases"/>
    <property type="match status" value="1"/>
</dbReference>
<dbReference type="Pfam" id="PF03969">
    <property type="entry name" value="AFG1_ATPase"/>
    <property type="match status" value="1"/>
</dbReference>
<proteinExistence type="predicted"/>
<keyword evidence="3" id="KW-0132">Cell division</keyword>
<keyword evidence="2" id="KW-0067">ATP-binding</keyword>
<organism evidence="3 4">
    <name type="scientific">Altererythrobacter ishigakiensis</name>
    <dbReference type="NCBI Taxonomy" id="476157"/>
    <lineage>
        <taxon>Bacteria</taxon>
        <taxon>Pseudomonadati</taxon>
        <taxon>Pseudomonadota</taxon>
        <taxon>Alphaproteobacteria</taxon>
        <taxon>Sphingomonadales</taxon>
        <taxon>Erythrobacteraceae</taxon>
        <taxon>Altererythrobacter</taxon>
    </lineage>
</organism>